<gene>
    <name evidence="2" type="ORF">FRY74_12440</name>
</gene>
<dbReference type="PANTHER" id="PTHR11575">
    <property type="entry name" value="5'-NUCLEOTIDASE-RELATED"/>
    <property type="match status" value="1"/>
</dbReference>
<dbReference type="OrthoDB" id="4762412at2"/>
<dbReference type="AlphaFoldDB" id="A0A5C6RNX0"/>
<dbReference type="GO" id="GO:0008253">
    <property type="term" value="F:5'-nucleotidase activity"/>
    <property type="evidence" value="ECO:0007669"/>
    <property type="project" value="TreeGrafter"/>
</dbReference>
<dbReference type="GO" id="GO:0009166">
    <property type="term" value="P:nucleotide catabolic process"/>
    <property type="evidence" value="ECO:0007669"/>
    <property type="project" value="InterPro"/>
</dbReference>
<proteinExistence type="predicted"/>
<sequence>MNKLHLYLSFLLFSILFACSNKIKYVSNNSSISIDTTLSNYKNATELITPYKTALDAEMNEVLVISAEEFPKEKGKPETKLGNLVADLSLEIATEIYNDSIDFCLLNFGGLRTSLPKGEITIGKIFELMPFENELVVLTLNKDSLKSLIHYLNSVGGQPISGNISFKFSGKEFILDENLFPNNYVKVLTSDYLAGGGDKMNFFLNPIKTEKVNIKLRDAIIKYCIQENSKGNKLTSNIDGRITFE</sequence>
<dbReference type="InterPro" id="IPR008334">
    <property type="entry name" value="5'-Nucleotdase_C"/>
</dbReference>
<dbReference type="SUPFAM" id="SSF55816">
    <property type="entry name" value="5'-nucleotidase (syn. UDP-sugar hydrolase), C-terminal domain"/>
    <property type="match status" value="1"/>
</dbReference>
<protein>
    <recommendedName>
        <fullName evidence="1">5'-Nucleotidase C-terminal domain-containing protein</fullName>
    </recommendedName>
</protein>
<feature type="domain" description="5'-Nucleotidase C-terminal" evidence="1">
    <location>
        <begin position="74"/>
        <end position="202"/>
    </location>
</feature>
<organism evidence="2 3">
    <name type="scientific">Vicingus serpentipes</name>
    <dbReference type="NCBI Taxonomy" id="1926625"/>
    <lineage>
        <taxon>Bacteria</taxon>
        <taxon>Pseudomonadati</taxon>
        <taxon>Bacteroidota</taxon>
        <taxon>Flavobacteriia</taxon>
        <taxon>Flavobacteriales</taxon>
        <taxon>Vicingaceae</taxon>
        <taxon>Vicingus</taxon>
    </lineage>
</organism>
<dbReference type="PROSITE" id="PS51257">
    <property type="entry name" value="PROKAR_LIPOPROTEIN"/>
    <property type="match status" value="1"/>
</dbReference>
<dbReference type="Gene3D" id="3.90.780.10">
    <property type="entry name" value="5'-Nucleotidase, C-terminal domain"/>
    <property type="match status" value="1"/>
</dbReference>
<evidence type="ECO:0000313" key="3">
    <source>
        <dbReference type="Proteomes" id="UP000321721"/>
    </source>
</evidence>
<keyword evidence="3" id="KW-1185">Reference proteome</keyword>
<dbReference type="RefSeq" id="WP_147102104.1">
    <property type="nucleotide sequence ID" value="NZ_VOOS01000007.1"/>
</dbReference>
<name>A0A5C6RNX0_9FLAO</name>
<evidence type="ECO:0000313" key="2">
    <source>
        <dbReference type="EMBL" id="TXB63674.1"/>
    </source>
</evidence>
<evidence type="ECO:0000259" key="1">
    <source>
        <dbReference type="Pfam" id="PF02872"/>
    </source>
</evidence>
<comment type="caution">
    <text evidence="2">The sequence shown here is derived from an EMBL/GenBank/DDBJ whole genome shotgun (WGS) entry which is preliminary data.</text>
</comment>
<dbReference type="Proteomes" id="UP000321721">
    <property type="component" value="Unassembled WGS sequence"/>
</dbReference>
<reference evidence="2 3" key="1">
    <citation type="submission" date="2019-08" db="EMBL/GenBank/DDBJ databases">
        <title>Genome of Vicingus serpentipes NCIMB 15042.</title>
        <authorList>
            <person name="Bowman J.P."/>
        </authorList>
    </citation>
    <scope>NUCLEOTIDE SEQUENCE [LARGE SCALE GENOMIC DNA]</scope>
    <source>
        <strain evidence="2 3">NCIMB 15042</strain>
    </source>
</reference>
<dbReference type="InterPro" id="IPR006179">
    <property type="entry name" value="5_nucleotidase/apyrase"/>
</dbReference>
<dbReference type="Pfam" id="PF02872">
    <property type="entry name" value="5_nucleotid_C"/>
    <property type="match status" value="1"/>
</dbReference>
<dbReference type="GO" id="GO:0030288">
    <property type="term" value="C:outer membrane-bounded periplasmic space"/>
    <property type="evidence" value="ECO:0007669"/>
    <property type="project" value="TreeGrafter"/>
</dbReference>
<dbReference type="PANTHER" id="PTHR11575:SF24">
    <property type="entry name" value="5'-NUCLEOTIDASE"/>
    <property type="match status" value="1"/>
</dbReference>
<dbReference type="EMBL" id="VOOS01000007">
    <property type="protein sequence ID" value="TXB63674.1"/>
    <property type="molecule type" value="Genomic_DNA"/>
</dbReference>
<accession>A0A5C6RNX0</accession>
<dbReference type="InterPro" id="IPR036907">
    <property type="entry name" value="5'-Nucleotdase_C_sf"/>
</dbReference>
<dbReference type="GO" id="GO:0008768">
    <property type="term" value="F:UDP-sugar diphosphatase activity"/>
    <property type="evidence" value="ECO:0007669"/>
    <property type="project" value="TreeGrafter"/>
</dbReference>